<dbReference type="EMBL" id="JAERSG010000003">
    <property type="protein sequence ID" value="MBL0748398.1"/>
    <property type="molecule type" value="Genomic_DNA"/>
</dbReference>
<dbReference type="Proteomes" id="UP000636918">
    <property type="component" value="Unassembled WGS sequence"/>
</dbReference>
<proteinExistence type="predicted"/>
<comment type="caution">
    <text evidence="1">The sequence shown here is derived from an EMBL/GenBank/DDBJ whole genome shotgun (WGS) entry which is preliminary data.</text>
</comment>
<evidence type="ECO:0000313" key="1">
    <source>
        <dbReference type="EMBL" id="MBL0748398.1"/>
    </source>
</evidence>
<sequence length="103" mass="11208">METTSYACPVCGTVHQHQSERYRNHLCFACADRARCVAHDCQVVGFNTSLSGGFVACHDGRQDDTCEQVTGEGTVTVDGAEFVMREARFGGIVVHPVVDPSWS</sequence>
<accession>A0ABS1L9M6</accession>
<evidence type="ECO:0000313" key="2">
    <source>
        <dbReference type="Proteomes" id="UP000636918"/>
    </source>
</evidence>
<keyword evidence="2" id="KW-1185">Reference proteome</keyword>
<name>A0ABS1L9M6_9ACTN</name>
<organism evidence="1 2">
    <name type="scientific">Nocardioides baculatus</name>
    <dbReference type="NCBI Taxonomy" id="2801337"/>
    <lineage>
        <taxon>Bacteria</taxon>
        <taxon>Bacillati</taxon>
        <taxon>Actinomycetota</taxon>
        <taxon>Actinomycetes</taxon>
        <taxon>Propionibacteriales</taxon>
        <taxon>Nocardioidaceae</taxon>
        <taxon>Nocardioides</taxon>
    </lineage>
</organism>
<dbReference type="RefSeq" id="WP_201936619.1">
    <property type="nucleotide sequence ID" value="NZ_JAERSG010000003.1"/>
</dbReference>
<protein>
    <submittedName>
        <fullName evidence="1">Uncharacterized protein</fullName>
    </submittedName>
</protein>
<reference evidence="1 2" key="1">
    <citation type="submission" date="2021-01" db="EMBL/GenBank/DDBJ databases">
        <title>Genome seq and assembly of Nocardiodes sp. G10.</title>
        <authorList>
            <person name="Chhetri G."/>
        </authorList>
    </citation>
    <scope>NUCLEOTIDE SEQUENCE [LARGE SCALE GENOMIC DNA]</scope>
    <source>
        <strain evidence="1 2">G10</strain>
    </source>
</reference>
<gene>
    <name evidence="1" type="ORF">JI751_12320</name>
</gene>